<keyword evidence="9" id="KW-0269">Exonuclease</keyword>
<dbReference type="InterPro" id="IPR001098">
    <property type="entry name" value="DNA-dir_DNA_pol_A_palm_dom"/>
</dbReference>
<protein>
    <recommendedName>
        <fullName evidence="2">DNA-directed DNA polymerase</fullName>
        <ecNumber evidence="2">2.7.7.7</ecNumber>
    </recommendedName>
</protein>
<feature type="domain" description="DNA-directed DNA polymerase family A palm" evidence="16">
    <location>
        <begin position="671"/>
        <end position="876"/>
    </location>
</feature>
<dbReference type="Gene3D" id="1.20.1060.10">
    <property type="entry name" value="Taq DNA Polymerase, Chain T, domain 4"/>
    <property type="match status" value="1"/>
</dbReference>
<keyword evidence="5" id="KW-0235">DNA replication</keyword>
<dbReference type="GO" id="GO:0003887">
    <property type="term" value="F:DNA-directed DNA polymerase activity"/>
    <property type="evidence" value="ECO:0007669"/>
    <property type="project" value="UniProtKB-KW"/>
</dbReference>
<dbReference type="InterPro" id="IPR029060">
    <property type="entry name" value="PIN-like_dom_sf"/>
</dbReference>
<keyword evidence="11" id="KW-0238">DNA-binding</keyword>
<keyword evidence="10" id="KW-0239">DNA-directed DNA polymerase</keyword>
<dbReference type="InterPro" id="IPR002421">
    <property type="entry name" value="5-3_exonuclease"/>
</dbReference>
<dbReference type="EMBL" id="UOEW01000262">
    <property type="protein sequence ID" value="VAW40271.1"/>
    <property type="molecule type" value="Genomic_DNA"/>
</dbReference>
<keyword evidence="8" id="KW-0378">Hydrolase</keyword>
<dbReference type="CDD" id="cd08637">
    <property type="entry name" value="DNA_pol_A_pol_I_C"/>
    <property type="match status" value="1"/>
</dbReference>
<dbReference type="AlphaFoldDB" id="A0A3B0VBK5"/>
<dbReference type="InterPro" id="IPR012337">
    <property type="entry name" value="RNaseH-like_sf"/>
</dbReference>
<dbReference type="PRINTS" id="PR00868">
    <property type="entry name" value="DNAPOLI"/>
</dbReference>
<evidence type="ECO:0000313" key="17">
    <source>
        <dbReference type="EMBL" id="VAW40271.1"/>
    </source>
</evidence>
<proteinExistence type="inferred from homology"/>
<dbReference type="GO" id="GO:0008409">
    <property type="term" value="F:5'-3' exonuclease activity"/>
    <property type="evidence" value="ECO:0007669"/>
    <property type="project" value="InterPro"/>
</dbReference>
<dbReference type="SMART" id="SM00279">
    <property type="entry name" value="HhH2"/>
    <property type="match status" value="1"/>
</dbReference>
<dbReference type="CDD" id="cd09859">
    <property type="entry name" value="PIN_53EXO"/>
    <property type="match status" value="1"/>
</dbReference>
<dbReference type="CDD" id="cd09898">
    <property type="entry name" value="H3TH_53EXO"/>
    <property type="match status" value="1"/>
</dbReference>
<dbReference type="SMART" id="SM00482">
    <property type="entry name" value="POLAc"/>
    <property type="match status" value="1"/>
</dbReference>
<dbReference type="PROSITE" id="PS00447">
    <property type="entry name" value="DNA_POLYMERASE_A"/>
    <property type="match status" value="1"/>
</dbReference>
<dbReference type="SUPFAM" id="SSF88723">
    <property type="entry name" value="PIN domain-like"/>
    <property type="match status" value="1"/>
</dbReference>
<name>A0A3B0VBK5_9ZZZZ</name>
<dbReference type="Pfam" id="PF00476">
    <property type="entry name" value="DNA_pol_A"/>
    <property type="match status" value="1"/>
</dbReference>
<feature type="domain" description="5'-3' exonuclease" evidence="15">
    <location>
        <begin position="3"/>
        <end position="260"/>
    </location>
</feature>
<evidence type="ECO:0000259" key="16">
    <source>
        <dbReference type="SMART" id="SM00482"/>
    </source>
</evidence>
<dbReference type="SUPFAM" id="SSF47807">
    <property type="entry name" value="5' to 3' exonuclease, C-terminal subdomain"/>
    <property type="match status" value="1"/>
</dbReference>
<evidence type="ECO:0000256" key="8">
    <source>
        <dbReference type="ARBA" id="ARBA00022801"/>
    </source>
</evidence>
<dbReference type="GO" id="GO:0006302">
    <property type="term" value="P:double-strand break repair"/>
    <property type="evidence" value="ECO:0007669"/>
    <property type="project" value="TreeGrafter"/>
</dbReference>
<dbReference type="Pfam" id="PF01367">
    <property type="entry name" value="5_3_exonuc"/>
    <property type="match status" value="1"/>
</dbReference>
<comment type="similarity">
    <text evidence="1">Belongs to the DNA polymerase type-A family.</text>
</comment>
<dbReference type="InterPro" id="IPR036397">
    <property type="entry name" value="RNaseH_sf"/>
</dbReference>
<dbReference type="Pfam" id="PF01612">
    <property type="entry name" value="DNA_pol_A_exo1"/>
    <property type="match status" value="1"/>
</dbReference>
<dbReference type="Gene3D" id="3.30.420.10">
    <property type="entry name" value="Ribonuclease H-like superfamily/Ribonuclease H"/>
    <property type="match status" value="1"/>
</dbReference>
<dbReference type="Gene3D" id="3.30.70.370">
    <property type="match status" value="1"/>
</dbReference>
<dbReference type="PANTHER" id="PTHR10133:SF27">
    <property type="entry name" value="DNA POLYMERASE NU"/>
    <property type="match status" value="1"/>
</dbReference>
<dbReference type="InterPro" id="IPR008918">
    <property type="entry name" value="HhH2"/>
</dbReference>
<evidence type="ECO:0000256" key="12">
    <source>
        <dbReference type="ARBA" id="ARBA00023204"/>
    </source>
</evidence>
<dbReference type="FunFam" id="3.40.50.1010:FF:000001">
    <property type="entry name" value="DNA polymerase I"/>
    <property type="match status" value="1"/>
</dbReference>
<dbReference type="InterPro" id="IPR002298">
    <property type="entry name" value="DNA_polymerase_A"/>
</dbReference>
<evidence type="ECO:0000256" key="6">
    <source>
        <dbReference type="ARBA" id="ARBA00022722"/>
    </source>
</evidence>
<dbReference type="SMART" id="SM00474">
    <property type="entry name" value="35EXOc"/>
    <property type="match status" value="1"/>
</dbReference>
<dbReference type="Gene3D" id="3.40.50.1010">
    <property type="entry name" value="5'-nuclease"/>
    <property type="match status" value="1"/>
</dbReference>
<dbReference type="NCBIfam" id="TIGR00593">
    <property type="entry name" value="pola"/>
    <property type="match status" value="1"/>
</dbReference>
<keyword evidence="3 17" id="KW-0808">Transferase</keyword>
<evidence type="ECO:0000256" key="9">
    <source>
        <dbReference type="ARBA" id="ARBA00022839"/>
    </source>
</evidence>
<dbReference type="SUPFAM" id="SSF56672">
    <property type="entry name" value="DNA/RNA polymerases"/>
    <property type="match status" value="1"/>
</dbReference>
<evidence type="ECO:0000256" key="1">
    <source>
        <dbReference type="ARBA" id="ARBA00007705"/>
    </source>
</evidence>
<keyword evidence="12" id="KW-0234">DNA repair</keyword>
<dbReference type="InterPro" id="IPR043502">
    <property type="entry name" value="DNA/RNA_pol_sf"/>
</dbReference>
<dbReference type="GO" id="GO:0008408">
    <property type="term" value="F:3'-5' exonuclease activity"/>
    <property type="evidence" value="ECO:0007669"/>
    <property type="project" value="InterPro"/>
</dbReference>
<evidence type="ECO:0000256" key="10">
    <source>
        <dbReference type="ARBA" id="ARBA00022932"/>
    </source>
</evidence>
<evidence type="ECO:0000256" key="11">
    <source>
        <dbReference type="ARBA" id="ARBA00023125"/>
    </source>
</evidence>
<evidence type="ECO:0000259" key="15">
    <source>
        <dbReference type="SMART" id="SM00475"/>
    </source>
</evidence>
<comment type="catalytic activity">
    <reaction evidence="13">
        <text>DNA(n) + a 2'-deoxyribonucleoside 5'-triphosphate = DNA(n+1) + diphosphate</text>
        <dbReference type="Rhea" id="RHEA:22508"/>
        <dbReference type="Rhea" id="RHEA-COMP:17339"/>
        <dbReference type="Rhea" id="RHEA-COMP:17340"/>
        <dbReference type="ChEBI" id="CHEBI:33019"/>
        <dbReference type="ChEBI" id="CHEBI:61560"/>
        <dbReference type="ChEBI" id="CHEBI:173112"/>
        <dbReference type="EC" id="2.7.7.7"/>
    </reaction>
</comment>
<reference evidence="17" key="1">
    <citation type="submission" date="2018-06" db="EMBL/GenBank/DDBJ databases">
        <authorList>
            <person name="Zhirakovskaya E."/>
        </authorList>
    </citation>
    <scope>NUCLEOTIDE SEQUENCE</scope>
</reference>
<organism evidence="17">
    <name type="scientific">hydrothermal vent metagenome</name>
    <dbReference type="NCBI Taxonomy" id="652676"/>
    <lineage>
        <taxon>unclassified sequences</taxon>
        <taxon>metagenomes</taxon>
        <taxon>ecological metagenomes</taxon>
    </lineage>
</organism>
<evidence type="ECO:0000256" key="7">
    <source>
        <dbReference type="ARBA" id="ARBA00022763"/>
    </source>
</evidence>
<dbReference type="SUPFAM" id="SSF53098">
    <property type="entry name" value="Ribonuclease H-like"/>
    <property type="match status" value="1"/>
</dbReference>
<dbReference type="NCBIfam" id="NF004397">
    <property type="entry name" value="PRK05755.1"/>
    <property type="match status" value="1"/>
</dbReference>
<evidence type="ECO:0000256" key="5">
    <source>
        <dbReference type="ARBA" id="ARBA00022705"/>
    </source>
</evidence>
<evidence type="ECO:0000256" key="4">
    <source>
        <dbReference type="ARBA" id="ARBA00022695"/>
    </source>
</evidence>
<sequence>MPTKTLYLVDGSAYLYRAYFVPALQRLSNDKGEPTGMIYGVINMINRMLNEYKPEYMAVVFDAPGKTFRHDMYEQYKATRPPMPDDLRSQIQPTKDIITALGIPLLEKKGVEADDVMGTLGVMATAAGYKTIISTGDKDMAQLVNTDVTLIDTMRNTVLDYAGVVAKFGVEPSQIIDYLTLIGDTSDNIPGVHKVGAKTAVKWLAQHQSLDNIIKNADNVKGKVGEYLREALAQLPLSKQLVTIDTKLQLGCQVEELRKIPEDINKLNQLAHNYNIKSLQRDMQGDLFTSSAAATTPKEKKDYTCICDVDTLKQWLQNIKQAKIVAFDLETTSINSMDAEIVGMSFAYAAGKAAYIPIAHIEKKSTGDNNATSNNKIIGSQLDLATVLALVIPVINSPDIELIGQHFKYDMNVLSNYGIEITGLNDDSLMESYVLDTNGRHDMDTLAMKYLDITTTKYTEICGKGTSQISFAEVAIDVATHYAAEDADITLQLHFVLTDKLAQHQQQLEVYRDLEMPLVNILAKMEQTGVLVDKAILKTQSEELGVKIDRLKQDAYTLVGREFNLNSPKQLQEILFTEQGIPVIKKTPTGLPSTAEEVLQELAKEHELPKIIMQNRSLSKLKSTYTDKLPLEINQKTGRIHTSYHQAVTTTGRLSSSNPNLQNIPIRTADGRKIRQAFIAKPGYKIMAADYSQIELRIMAHLSQDENLLDAFAKNQDVHSRTASQVFAVEIDAVSSEQRRAAKAINFGLMYGMSAFGLAKQLDITRKQAQEYMNRYFEQYPKVAEFMQTIKDQAKENTYVDTLFGRRLYFPEIKNRNGRIRAGAERAAINAPMQGTAADIIKKAMLAVYAEIKHNPDIYMIMQVHDELVFEVKEDRLEELTTMVKFLMENAVKLDVPLKVDTGAGKNWDEAH</sequence>
<dbReference type="EC" id="2.7.7.7" evidence="2"/>
<dbReference type="PANTHER" id="PTHR10133">
    <property type="entry name" value="DNA POLYMERASE I"/>
    <property type="match status" value="1"/>
</dbReference>
<feature type="domain" description="3'-5' exonuclease" evidence="14">
    <location>
        <begin position="303"/>
        <end position="502"/>
    </location>
</feature>
<evidence type="ECO:0000256" key="3">
    <source>
        <dbReference type="ARBA" id="ARBA00022679"/>
    </source>
</evidence>
<dbReference type="Pfam" id="PF02739">
    <property type="entry name" value="5_3_exonuc_N"/>
    <property type="match status" value="1"/>
</dbReference>
<dbReference type="InterPro" id="IPR036279">
    <property type="entry name" value="5-3_exonuclease_C_sf"/>
</dbReference>
<dbReference type="GO" id="GO:0006261">
    <property type="term" value="P:DNA-templated DNA replication"/>
    <property type="evidence" value="ECO:0007669"/>
    <property type="project" value="InterPro"/>
</dbReference>
<keyword evidence="4 17" id="KW-0548">Nucleotidyltransferase</keyword>
<dbReference type="FunFam" id="1.10.150.20:FF:000002">
    <property type="entry name" value="DNA polymerase I"/>
    <property type="match status" value="1"/>
</dbReference>
<dbReference type="InterPro" id="IPR019760">
    <property type="entry name" value="DNA-dir_DNA_pol_A_CS"/>
</dbReference>
<dbReference type="FunFam" id="1.10.150.20:FF:000003">
    <property type="entry name" value="DNA polymerase I"/>
    <property type="match status" value="1"/>
</dbReference>
<dbReference type="FunFam" id="3.30.420.10:FF:000026">
    <property type="entry name" value="DNA polymerase I"/>
    <property type="match status" value="1"/>
</dbReference>
<dbReference type="InterPro" id="IPR002562">
    <property type="entry name" value="3'-5'_exonuclease_dom"/>
</dbReference>
<keyword evidence="7" id="KW-0227">DNA damage</keyword>
<dbReference type="FunFam" id="1.20.1060.10:FF:000001">
    <property type="entry name" value="DNA polymerase I"/>
    <property type="match status" value="1"/>
</dbReference>
<dbReference type="InterPro" id="IPR018320">
    <property type="entry name" value="DNA_polymerase_1"/>
</dbReference>
<gene>
    <name evidence="17" type="ORF">MNBD_GAMMA01-412</name>
</gene>
<dbReference type="Gene3D" id="1.10.150.20">
    <property type="entry name" value="5' to 3' exonuclease, C-terminal subdomain"/>
    <property type="match status" value="2"/>
</dbReference>
<evidence type="ECO:0000256" key="13">
    <source>
        <dbReference type="ARBA" id="ARBA00049244"/>
    </source>
</evidence>
<keyword evidence="6" id="KW-0540">Nuclease</keyword>
<evidence type="ECO:0000259" key="14">
    <source>
        <dbReference type="SMART" id="SM00474"/>
    </source>
</evidence>
<dbReference type="GO" id="GO:0003677">
    <property type="term" value="F:DNA binding"/>
    <property type="evidence" value="ECO:0007669"/>
    <property type="project" value="UniProtKB-KW"/>
</dbReference>
<dbReference type="InterPro" id="IPR020045">
    <property type="entry name" value="DNA_polI_H3TH"/>
</dbReference>
<dbReference type="SMART" id="SM00475">
    <property type="entry name" value="53EXOc"/>
    <property type="match status" value="1"/>
</dbReference>
<evidence type="ECO:0000256" key="2">
    <source>
        <dbReference type="ARBA" id="ARBA00012417"/>
    </source>
</evidence>
<dbReference type="CDD" id="cd06139">
    <property type="entry name" value="DNA_polA_I_Ecoli_like_exo"/>
    <property type="match status" value="1"/>
</dbReference>
<accession>A0A3B0VBK5</accession>
<dbReference type="InterPro" id="IPR020046">
    <property type="entry name" value="5-3_exonucl_a-hlix_arch_N"/>
</dbReference>